<evidence type="ECO:0000259" key="2">
    <source>
        <dbReference type="Pfam" id="PF01048"/>
    </source>
</evidence>
<dbReference type="GO" id="GO:0005829">
    <property type="term" value="C:cytosol"/>
    <property type="evidence" value="ECO:0007669"/>
    <property type="project" value="TreeGrafter"/>
</dbReference>
<name>A0A1X7TH90_AMPQE</name>
<reference evidence="3" key="1">
    <citation type="submission" date="2017-05" db="UniProtKB">
        <authorList>
            <consortium name="EnsemblMetazoa"/>
        </authorList>
    </citation>
    <scope>IDENTIFICATION</scope>
</reference>
<feature type="domain" description="Nucleoside phosphorylase" evidence="2">
    <location>
        <begin position="92"/>
        <end position="287"/>
    </location>
</feature>
<dbReference type="GO" id="GO:0019284">
    <property type="term" value="P:L-methionine salvage from S-adenosylmethionine"/>
    <property type="evidence" value="ECO:0007669"/>
    <property type="project" value="TreeGrafter"/>
</dbReference>
<dbReference type="Gene3D" id="3.40.50.1580">
    <property type="entry name" value="Nucleoside phosphorylase domain"/>
    <property type="match status" value="1"/>
</dbReference>
<dbReference type="OrthoDB" id="1658288at2759"/>
<dbReference type="Pfam" id="PF01048">
    <property type="entry name" value="PNP_UDP_1"/>
    <property type="match status" value="1"/>
</dbReference>
<dbReference type="GO" id="GO:0008782">
    <property type="term" value="F:adenosylhomocysteine nucleosidase activity"/>
    <property type="evidence" value="ECO:0007669"/>
    <property type="project" value="TreeGrafter"/>
</dbReference>
<proteinExistence type="predicted"/>
<feature type="compositionally biased region" description="Basic and acidic residues" evidence="1">
    <location>
        <begin position="12"/>
        <end position="27"/>
    </location>
</feature>
<protein>
    <recommendedName>
        <fullName evidence="2">Nucleoside phosphorylase domain-containing protein</fullName>
    </recommendedName>
</protein>
<dbReference type="SUPFAM" id="SSF53167">
    <property type="entry name" value="Purine and uridine phosphorylases"/>
    <property type="match status" value="1"/>
</dbReference>
<dbReference type="InterPro" id="IPR000845">
    <property type="entry name" value="Nucleoside_phosphorylase_d"/>
</dbReference>
<dbReference type="GO" id="GO:0008930">
    <property type="term" value="F:methylthioadenosine nucleosidase activity"/>
    <property type="evidence" value="ECO:0007669"/>
    <property type="project" value="TreeGrafter"/>
</dbReference>
<dbReference type="PANTHER" id="PTHR46832">
    <property type="entry name" value="5'-METHYLTHIOADENOSINE/S-ADENOSYLHOMOCYSTEINE NUCLEOSIDASE"/>
    <property type="match status" value="1"/>
</dbReference>
<evidence type="ECO:0000256" key="1">
    <source>
        <dbReference type="SAM" id="MobiDB-lite"/>
    </source>
</evidence>
<feature type="region of interest" description="Disordered" evidence="1">
    <location>
        <begin position="1"/>
        <end position="32"/>
    </location>
</feature>
<evidence type="ECO:0000313" key="3">
    <source>
        <dbReference type="EnsemblMetazoa" id="Aqu2.1.14069_001"/>
    </source>
</evidence>
<organism evidence="3">
    <name type="scientific">Amphimedon queenslandica</name>
    <name type="common">Sponge</name>
    <dbReference type="NCBI Taxonomy" id="400682"/>
    <lineage>
        <taxon>Eukaryota</taxon>
        <taxon>Metazoa</taxon>
        <taxon>Porifera</taxon>
        <taxon>Demospongiae</taxon>
        <taxon>Heteroscleromorpha</taxon>
        <taxon>Haplosclerida</taxon>
        <taxon>Niphatidae</taxon>
        <taxon>Amphimedon</taxon>
    </lineage>
</organism>
<dbReference type="InParanoid" id="A0A1X7TH90"/>
<dbReference type="EnsemblMetazoa" id="Aqu2.1.14069_001">
    <property type="protein sequence ID" value="Aqu2.1.14069_001"/>
    <property type="gene ID" value="Aqu2.1.14069"/>
</dbReference>
<sequence>MDHSTQQDSVEEQVKKKPLKEEVHEKVPAPVPLPELFPELDEKEYETKLSKVNVEDIVKGIRILLMTATDVELRGVLGYLKPLDGRDKVIKKFINTVYIYIGKYGKYRVVVGKSADSKGQQGGLNAFIITNKIMEIPEFKPRYIIAVGICFGMDRSKVQLGDVIVSNMIVDLNNFKMVNGSFDIRGPQPGAGNILLRSFKNTSKFEKKHSDKENAKEVKVHCSPIVSTSALVNDEDFKEDLRKVRSDALGGEMEGTGIFRAASEADHKVEAIVIKAVGDWGDGKKDEYRGWKDFASHTAATNQDRKLGFPWWAMSVTGIRRIIE</sequence>
<dbReference type="InterPro" id="IPR035994">
    <property type="entry name" value="Nucleoside_phosphorylase_sf"/>
</dbReference>
<dbReference type="PANTHER" id="PTHR46832:SF1">
    <property type="entry name" value="5'-METHYLTHIOADENOSINE_S-ADENOSYLHOMOCYSTEINE NUCLEOSIDASE"/>
    <property type="match status" value="1"/>
</dbReference>
<accession>A0A1X7TH90</accession>
<dbReference type="GO" id="GO:0009116">
    <property type="term" value="P:nucleoside metabolic process"/>
    <property type="evidence" value="ECO:0007669"/>
    <property type="project" value="InterPro"/>
</dbReference>
<dbReference type="AlphaFoldDB" id="A0A1X7TH90"/>